<evidence type="ECO:0000259" key="3">
    <source>
        <dbReference type="PROSITE" id="PS50850"/>
    </source>
</evidence>
<keyword evidence="2" id="KW-1133">Transmembrane helix</keyword>
<gene>
    <name evidence="4" type="ORF">OS493_005639</name>
</gene>
<feature type="transmembrane region" description="Helical" evidence="2">
    <location>
        <begin position="323"/>
        <end position="349"/>
    </location>
</feature>
<reference evidence="4" key="1">
    <citation type="submission" date="2023-01" db="EMBL/GenBank/DDBJ databases">
        <title>Genome assembly of the deep-sea coral Lophelia pertusa.</title>
        <authorList>
            <person name="Herrera S."/>
            <person name="Cordes E."/>
        </authorList>
    </citation>
    <scope>NUCLEOTIDE SEQUENCE</scope>
    <source>
        <strain evidence="4">USNM1676648</strain>
        <tissue evidence="4">Polyp</tissue>
    </source>
</reference>
<keyword evidence="2" id="KW-0812">Transmembrane</keyword>
<dbReference type="GO" id="GO:0022857">
    <property type="term" value="F:transmembrane transporter activity"/>
    <property type="evidence" value="ECO:0007669"/>
    <property type="project" value="InterPro"/>
</dbReference>
<evidence type="ECO:0000313" key="4">
    <source>
        <dbReference type="EMBL" id="KAJ7365527.1"/>
    </source>
</evidence>
<name>A0A9W9YSN4_9CNID</name>
<proteinExistence type="predicted"/>
<dbReference type="InterPro" id="IPR050327">
    <property type="entry name" value="Proton-linked_MCT"/>
</dbReference>
<keyword evidence="2" id="KW-0472">Membrane</keyword>
<sequence>MNSSSGQRKQDSCYSWVVCICGTLASAVTIGLMFSFGVLYPVLLDHFKESKDKTAWVGSLGIALIFFSGPVTGILINRFGCRTISLVGAVTCAVSLVLTSFSNNLVTMYFAYSVLFGLGTSLVFAPSLVIVGRYFDKRRAFATGIFGSGGSLGIMCLGPILDSLLSAYGWRYTYRIMAAAVLGICLLGCFYDPNVEKDPHQVTRDDPSLTQSAEEIPLLHKEKQLNVRVWRNPEFVKTALLAAVVSFGQYSPSLHLVRYCEDIGISSEMASKLYIYNGISSIFGKILFGRLCDFECVNARYVCQTAEFLAGTATILVTLSKNYAVLAAYVVVFGICEGAYISTLIIVMLTCVPDEQRATAIGWQWFLSSFSLASGPPLVGLMAEKLGSYVPAFYMVGGVIIFGSMVPFLLQCFPQQSSETIHANGPAEYSELPCENNDE</sequence>
<evidence type="ECO:0000256" key="2">
    <source>
        <dbReference type="SAM" id="Phobius"/>
    </source>
</evidence>
<dbReference type="CDD" id="cd17352">
    <property type="entry name" value="MFS_MCT_SLC16"/>
    <property type="match status" value="1"/>
</dbReference>
<dbReference type="PROSITE" id="PS50850">
    <property type="entry name" value="MFS"/>
    <property type="match status" value="1"/>
</dbReference>
<dbReference type="AlphaFoldDB" id="A0A9W9YSN4"/>
<feature type="domain" description="Major facilitator superfamily (MFS) profile" evidence="3">
    <location>
        <begin position="15"/>
        <end position="415"/>
    </location>
</feature>
<feature type="transmembrane region" description="Helical" evidence="2">
    <location>
        <begin position="140"/>
        <end position="160"/>
    </location>
</feature>
<evidence type="ECO:0000313" key="5">
    <source>
        <dbReference type="Proteomes" id="UP001163046"/>
    </source>
</evidence>
<dbReference type="Pfam" id="PF07690">
    <property type="entry name" value="MFS_1"/>
    <property type="match status" value="1"/>
</dbReference>
<dbReference type="Gene3D" id="1.20.1250.20">
    <property type="entry name" value="MFS general substrate transporter like domains"/>
    <property type="match status" value="2"/>
</dbReference>
<dbReference type="InterPro" id="IPR011701">
    <property type="entry name" value="MFS"/>
</dbReference>
<dbReference type="SUPFAM" id="SSF103473">
    <property type="entry name" value="MFS general substrate transporter"/>
    <property type="match status" value="1"/>
</dbReference>
<organism evidence="4 5">
    <name type="scientific">Desmophyllum pertusum</name>
    <dbReference type="NCBI Taxonomy" id="174260"/>
    <lineage>
        <taxon>Eukaryota</taxon>
        <taxon>Metazoa</taxon>
        <taxon>Cnidaria</taxon>
        <taxon>Anthozoa</taxon>
        <taxon>Hexacorallia</taxon>
        <taxon>Scleractinia</taxon>
        <taxon>Caryophylliina</taxon>
        <taxon>Caryophylliidae</taxon>
        <taxon>Desmophyllum</taxon>
    </lineage>
</organism>
<evidence type="ECO:0000256" key="1">
    <source>
        <dbReference type="ARBA" id="ARBA00004141"/>
    </source>
</evidence>
<dbReference type="OrthoDB" id="6499973at2759"/>
<keyword evidence="5" id="KW-1185">Reference proteome</keyword>
<dbReference type="PANTHER" id="PTHR11360">
    <property type="entry name" value="MONOCARBOXYLATE TRANSPORTER"/>
    <property type="match status" value="1"/>
</dbReference>
<dbReference type="InterPro" id="IPR020846">
    <property type="entry name" value="MFS_dom"/>
</dbReference>
<feature type="transmembrane region" description="Helical" evidence="2">
    <location>
        <begin position="392"/>
        <end position="410"/>
    </location>
</feature>
<protein>
    <recommendedName>
        <fullName evidence="3">Major facilitator superfamily (MFS) profile domain-containing protein</fullName>
    </recommendedName>
</protein>
<comment type="caution">
    <text evidence="4">The sequence shown here is derived from an EMBL/GenBank/DDBJ whole genome shotgun (WGS) entry which is preliminary data.</text>
</comment>
<feature type="transmembrane region" description="Helical" evidence="2">
    <location>
        <begin position="12"/>
        <end position="43"/>
    </location>
</feature>
<feature type="transmembrane region" description="Helical" evidence="2">
    <location>
        <begin position="172"/>
        <end position="191"/>
    </location>
</feature>
<comment type="subcellular location">
    <subcellularLocation>
        <location evidence="1">Membrane</location>
        <topology evidence="1">Multi-pass membrane protein</topology>
    </subcellularLocation>
</comment>
<dbReference type="EMBL" id="MU827303">
    <property type="protein sequence ID" value="KAJ7365527.1"/>
    <property type="molecule type" value="Genomic_DNA"/>
</dbReference>
<feature type="transmembrane region" description="Helical" evidence="2">
    <location>
        <begin position="109"/>
        <end position="131"/>
    </location>
</feature>
<dbReference type="InterPro" id="IPR036259">
    <property type="entry name" value="MFS_trans_sf"/>
</dbReference>
<feature type="transmembrane region" description="Helical" evidence="2">
    <location>
        <begin position="55"/>
        <end position="76"/>
    </location>
</feature>
<dbReference type="Proteomes" id="UP001163046">
    <property type="component" value="Unassembled WGS sequence"/>
</dbReference>
<dbReference type="PANTHER" id="PTHR11360:SF251">
    <property type="entry name" value="MAJOR FACILITATOR SUPERFAMILY (MFS) PROFILE DOMAIN-CONTAINING PROTEIN"/>
    <property type="match status" value="1"/>
</dbReference>
<feature type="transmembrane region" description="Helical" evidence="2">
    <location>
        <begin position="361"/>
        <end position="380"/>
    </location>
</feature>
<dbReference type="GO" id="GO:0016020">
    <property type="term" value="C:membrane"/>
    <property type="evidence" value="ECO:0007669"/>
    <property type="project" value="UniProtKB-SubCell"/>
</dbReference>
<feature type="transmembrane region" description="Helical" evidence="2">
    <location>
        <begin position="83"/>
        <end position="103"/>
    </location>
</feature>
<accession>A0A9W9YSN4</accession>